<dbReference type="EMBL" id="JANIIK010000118">
    <property type="protein sequence ID" value="KAJ3585373.1"/>
    <property type="molecule type" value="Genomic_DNA"/>
</dbReference>
<dbReference type="Gene3D" id="3.10.110.10">
    <property type="entry name" value="Ubiquitin Conjugating Enzyme"/>
    <property type="match status" value="1"/>
</dbReference>
<dbReference type="Proteomes" id="UP001148018">
    <property type="component" value="Unassembled WGS sequence"/>
</dbReference>
<dbReference type="AlphaFoldDB" id="A0A9Q0I5A6"/>
<dbReference type="Pfam" id="PF05773">
    <property type="entry name" value="RWD"/>
    <property type="match status" value="1"/>
</dbReference>
<sequence>MTANEDQEMELEALRSIYEGDECFKEVSPVSFQFRVGDLEDPKAFILDFMWPEAYPVSAPQISLDAFFNNRISSENKQQIVSKVEEQVEANLGEAMMYTLFEWAKENQESLMEDHQPVVTPVIASIVPESKKKEKKEQLTKSQKRKITCRTDNKGDLPRGWDWVDVIKQERRRRRRLDDHRNLLSDYTEADALPLLSAATTPQARFDKTGSAAKCLTGVQHVQRGSPEGLVRSMAALSHGDSEEDEEEEEEGPNTTTTATSSDGGPEGCFLLRPRRPGGHVSPEPSVRQRRPRGEEPPPQGFQVKERRFMVYICGGYKGEEKASVVKVADAETPILALIQY</sequence>
<feature type="domain" description="RWD" evidence="2">
    <location>
        <begin position="9"/>
        <end position="111"/>
    </location>
</feature>
<dbReference type="PANTHER" id="PTHR21275">
    <property type="entry name" value="RWD DOMAIN-CONTAINING PROTEIN 4"/>
    <property type="match status" value="1"/>
</dbReference>
<feature type="compositionally biased region" description="Low complexity" evidence="1">
    <location>
        <begin position="253"/>
        <end position="264"/>
    </location>
</feature>
<feature type="compositionally biased region" description="Acidic residues" evidence="1">
    <location>
        <begin position="242"/>
        <end position="252"/>
    </location>
</feature>
<dbReference type="InterPro" id="IPR016135">
    <property type="entry name" value="UBQ-conjugating_enzyme/RWD"/>
</dbReference>
<accession>A0A9Q0I5A6</accession>
<dbReference type="InterPro" id="IPR042770">
    <property type="entry name" value="RWDD4"/>
</dbReference>
<reference evidence="3" key="1">
    <citation type="submission" date="2022-07" db="EMBL/GenBank/DDBJ databases">
        <title>Chromosome-level genome of Muraenolepis orangiensis.</title>
        <authorList>
            <person name="Kim J."/>
        </authorList>
    </citation>
    <scope>NUCLEOTIDE SEQUENCE</scope>
    <source>
        <strain evidence="3">KU_S4_2022</strain>
        <tissue evidence="3">Muscle</tissue>
    </source>
</reference>
<dbReference type="SUPFAM" id="SSF54495">
    <property type="entry name" value="UBC-like"/>
    <property type="match status" value="1"/>
</dbReference>
<comment type="caution">
    <text evidence="3">The sequence shown here is derived from an EMBL/GenBank/DDBJ whole genome shotgun (WGS) entry which is preliminary data.</text>
</comment>
<proteinExistence type="predicted"/>
<evidence type="ECO:0000256" key="1">
    <source>
        <dbReference type="SAM" id="MobiDB-lite"/>
    </source>
</evidence>
<dbReference type="InterPro" id="IPR006575">
    <property type="entry name" value="RWD_dom"/>
</dbReference>
<dbReference type="OrthoDB" id="10045773at2759"/>
<feature type="region of interest" description="Disordered" evidence="1">
    <location>
        <begin position="236"/>
        <end position="303"/>
    </location>
</feature>
<protein>
    <recommendedName>
        <fullName evidence="2">RWD domain-containing protein</fullName>
    </recommendedName>
</protein>
<dbReference type="CDD" id="cd23817">
    <property type="entry name" value="RWD-RWDD4"/>
    <property type="match status" value="1"/>
</dbReference>
<organism evidence="3 4">
    <name type="scientific">Muraenolepis orangiensis</name>
    <name type="common">Patagonian moray cod</name>
    <dbReference type="NCBI Taxonomy" id="630683"/>
    <lineage>
        <taxon>Eukaryota</taxon>
        <taxon>Metazoa</taxon>
        <taxon>Chordata</taxon>
        <taxon>Craniata</taxon>
        <taxon>Vertebrata</taxon>
        <taxon>Euteleostomi</taxon>
        <taxon>Actinopterygii</taxon>
        <taxon>Neopterygii</taxon>
        <taxon>Teleostei</taxon>
        <taxon>Neoteleostei</taxon>
        <taxon>Acanthomorphata</taxon>
        <taxon>Zeiogadaria</taxon>
        <taxon>Gadariae</taxon>
        <taxon>Gadiformes</taxon>
        <taxon>Muraenolepidoidei</taxon>
        <taxon>Muraenolepididae</taxon>
        <taxon>Muraenolepis</taxon>
    </lineage>
</organism>
<evidence type="ECO:0000313" key="4">
    <source>
        <dbReference type="Proteomes" id="UP001148018"/>
    </source>
</evidence>
<dbReference type="PROSITE" id="PS50908">
    <property type="entry name" value="RWD"/>
    <property type="match status" value="1"/>
</dbReference>
<keyword evidence="4" id="KW-1185">Reference proteome</keyword>
<dbReference type="PANTHER" id="PTHR21275:SF1">
    <property type="entry name" value="RWD DOMAIN-CONTAINING PROTEIN 4"/>
    <property type="match status" value="1"/>
</dbReference>
<dbReference type="SMART" id="SM00591">
    <property type="entry name" value="RWD"/>
    <property type="match status" value="1"/>
</dbReference>
<gene>
    <name evidence="3" type="ORF">NHX12_014094</name>
</gene>
<name>A0A9Q0I5A6_9TELE</name>
<evidence type="ECO:0000313" key="3">
    <source>
        <dbReference type="EMBL" id="KAJ3585373.1"/>
    </source>
</evidence>
<evidence type="ECO:0000259" key="2">
    <source>
        <dbReference type="PROSITE" id="PS50908"/>
    </source>
</evidence>